<protein>
    <submittedName>
        <fullName evidence="7">Putative rna recognition motif in rna-binding protein 7</fullName>
    </submittedName>
</protein>
<keyword evidence="2 4" id="KW-0694">RNA-binding</keyword>
<organism evidence="7">
    <name type="scientific">Nyssomyia neivai</name>
    <dbReference type="NCBI Taxonomy" id="330878"/>
    <lineage>
        <taxon>Eukaryota</taxon>
        <taxon>Metazoa</taxon>
        <taxon>Ecdysozoa</taxon>
        <taxon>Arthropoda</taxon>
        <taxon>Hexapoda</taxon>
        <taxon>Insecta</taxon>
        <taxon>Pterygota</taxon>
        <taxon>Neoptera</taxon>
        <taxon>Endopterygota</taxon>
        <taxon>Diptera</taxon>
        <taxon>Nematocera</taxon>
        <taxon>Psychodoidea</taxon>
        <taxon>Psychodidae</taxon>
        <taxon>Nyssomyia</taxon>
    </lineage>
</organism>
<dbReference type="InterPro" id="IPR000504">
    <property type="entry name" value="RRM_dom"/>
</dbReference>
<dbReference type="GO" id="GO:0000381">
    <property type="term" value="P:regulation of alternative mRNA splicing, via spliceosome"/>
    <property type="evidence" value="ECO:0007669"/>
    <property type="project" value="TreeGrafter"/>
</dbReference>
<evidence type="ECO:0000313" key="7">
    <source>
        <dbReference type="EMBL" id="JAV06048.1"/>
    </source>
</evidence>
<dbReference type="SMART" id="SM00360">
    <property type="entry name" value="RRM"/>
    <property type="match status" value="1"/>
</dbReference>
<dbReference type="EMBL" id="GFDF01008036">
    <property type="protein sequence ID" value="JAV06048.1"/>
    <property type="molecule type" value="Transcribed_RNA"/>
</dbReference>
<evidence type="ECO:0000256" key="5">
    <source>
        <dbReference type="SAM" id="MobiDB-lite"/>
    </source>
</evidence>
<proteinExistence type="predicted"/>
<dbReference type="SUPFAM" id="SSF54928">
    <property type="entry name" value="RNA-binding domain, RBD"/>
    <property type="match status" value="1"/>
</dbReference>
<sequence length="219" mass="25398">MDNEHMRTLFCGNLSEQVTEEILYELFVQAGPIEEVKIPKTRSFGFITYRHEATVPYALNLYSGTRLFGREIKISQKTQQPLEKNQPGNSLGHGAPHGIPMPMVPGYMVPGHMMPHMRPPPPVNVLPGLPLDMQGLENLMQLGQQLNANFQGNFNAFHGGNNHYGDNRSNDLVNRGKHYRSHESKKPYESNRRQRDIDKERDRERDNRSNFRDRRRHRR</sequence>
<evidence type="ECO:0000256" key="1">
    <source>
        <dbReference type="ARBA" id="ARBA00004642"/>
    </source>
</evidence>
<dbReference type="Gene3D" id="3.30.70.330">
    <property type="match status" value="1"/>
</dbReference>
<dbReference type="InterPro" id="IPR035979">
    <property type="entry name" value="RBD_domain_sf"/>
</dbReference>
<feature type="compositionally biased region" description="Basic and acidic residues" evidence="5">
    <location>
        <begin position="181"/>
        <end position="212"/>
    </location>
</feature>
<dbReference type="CDD" id="cd12336">
    <property type="entry name" value="RRM_RBM7_like"/>
    <property type="match status" value="1"/>
</dbReference>
<evidence type="ECO:0000256" key="2">
    <source>
        <dbReference type="ARBA" id="ARBA00022884"/>
    </source>
</evidence>
<dbReference type="GO" id="GO:0005654">
    <property type="term" value="C:nucleoplasm"/>
    <property type="evidence" value="ECO:0007669"/>
    <property type="project" value="UniProtKB-SubCell"/>
</dbReference>
<feature type="domain" description="RRM" evidence="6">
    <location>
        <begin position="7"/>
        <end position="79"/>
    </location>
</feature>
<dbReference type="Pfam" id="PF00076">
    <property type="entry name" value="RRM_1"/>
    <property type="match status" value="1"/>
</dbReference>
<dbReference type="AlphaFoldDB" id="A0A1L8DHV5"/>
<feature type="region of interest" description="Disordered" evidence="5">
    <location>
        <begin position="78"/>
        <end position="98"/>
    </location>
</feature>
<feature type="region of interest" description="Disordered" evidence="5">
    <location>
        <begin position="179"/>
        <end position="219"/>
    </location>
</feature>
<dbReference type="PANTHER" id="PTHR13798:SF11">
    <property type="entry name" value="RNA-BINDING PROTEIN 7-RELATED"/>
    <property type="match status" value="1"/>
</dbReference>
<dbReference type="PROSITE" id="PS50102">
    <property type="entry name" value="RRM"/>
    <property type="match status" value="1"/>
</dbReference>
<comment type="subcellular location">
    <subcellularLocation>
        <location evidence="1">Nucleus</location>
        <location evidence="1">Nucleoplasm</location>
    </subcellularLocation>
</comment>
<reference evidence="7" key="1">
    <citation type="submission" date="2016-12" db="EMBL/GenBank/DDBJ databases">
        <title>An insight into the sialome and mialome of the sand fly, Nyssomyia neivai.</title>
        <authorList>
            <person name="Sebastian V."/>
            <person name="Goulart T.M."/>
            <person name="Oliveira W."/>
            <person name="Calvo E."/>
            <person name="Oliveira L.F."/>
            <person name="Pinto M.C."/>
            <person name="Rosselino A.M."/>
            <person name="Ribeiro J.M."/>
        </authorList>
    </citation>
    <scope>NUCLEOTIDE SEQUENCE</scope>
</reference>
<dbReference type="GO" id="GO:0003727">
    <property type="term" value="F:single-stranded RNA binding"/>
    <property type="evidence" value="ECO:0007669"/>
    <property type="project" value="TreeGrafter"/>
</dbReference>
<dbReference type="PANTHER" id="PTHR13798">
    <property type="entry name" value="RNA BINDING MOTIF RBM PROTEIN -RELATED"/>
    <property type="match status" value="1"/>
</dbReference>
<evidence type="ECO:0000256" key="3">
    <source>
        <dbReference type="ARBA" id="ARBA00023242"/>
    </source>
</evidence>
<dbReference type="InterPro" id="IPR052285">
    <property type="entry name" value="NEXT_complex_subunit"/>
</dbReference>
<evidence type="ECO:0000256" key="4">
    <source>
        <dbReference type="PROSITE-ProRule" id="PRU00176"/>
    </source>
</evidence>
<evidence type="ECO:0000259" key="6">
    <source>
        <dbReference type="PROSITE" id="PS50102"/>
    </source>
</evidence>
<feature type="compositionally biased region" description="Polar residues" evidence="5">
    <location>
        <begin position="78"/>
        <end position="89"/>
    </location>
</feature>
<accession>A0A1L8DHV5</accession>
<dbReference type="InterPro" id="IPR012677">
    <property type="entry name" value="Nucleotide-bd_a/b_plait_sf"/>
</dbReference>
<name>A0A1L8DHV5_9DIPT</name>
<keyword evidence="3" id="KW-0539">Nucleus</keyword>